<feature type="compositionally biased region" description="Basic residues" evidence="9">
    <location>
        <begin position="277"/>
        <end position="288"/>
    </location>
</feature>
<comment type="similarity">
    <text evidence="2">Belongs to the PRP31 family.</text>
</comment>
<dbReference type="Gene3D" id="1.10.246.90">
    <property type="entry name" value="Nop domain"/>
    <property type="match status" value="1"/>
</dbReference>
<keyword evidence="7" id="KW-0539">Nucleus</keyword>
<dbReference type="GO" id="GO:0071011">
    <property type="term" value="C:precatalytic spliceosome"/>
    <property type="evidence" value="ECO:0007669"/>
    <property type="project" value="TreeGrafter"/>
</dbReference>
<evidence type="ECO:0000256" key="5">
    <source>
        <dbReference type="ARBA" id="ARBA00022884"/>
    </source>
</evidence>
<dbReference type="InterPro" id="IPR036070">
    <property type="entry name" value="Nop_dom_sf"/>
</dbReference>
<dbReference type="InterPro" id="IPR002687">
    <property type="entry name" value="Nop_dom"/>
</dbReference>
<dbReference type="FunFam" id="1.10.246.90:FF:000002">
    <property type="entry name" value="U4/U6 small nuclear ribonucleoprotein Prp31"/>
    <property type="match status" value="1"/>
</dbReference>
<reference evidence="11" key="1">
    <citation type="submission" date="2021-01" db="EMBL/GenBank/DDBJ databases">
        <authorList>
            <person name="Corre E."/>
            <person name="Pelletier E."/>
            <person name="Niang G."/>
            <person name="Scheremetjew M."/>
            <person name="Finn R."/>
            <person name="Kale V."/>
            <person name="Holt S."/>
            <person name="Cochrane G."/>
            <person name="Meng A."/>
            <person name="Brown T."/>
            <person name="Cohen L."/>
        </authorList>
    </citation>
    <scope>NUCLEOTIDE SEQUENCE</scope>
    <source>
        <strain evidence="11">CCMP281</strain>
    </source>
</reference>
<evidence type="ECO:0000313" key="12">
    <source>
        <dbReference type="EMBL" id="CAE0139181.1"/>
    </source>
</evidence>
<dbReference type="GO" id="GO:0005687">
    <property type="term" value="C:U4 snRNP"/>
    <property type="evidence" value="ECO:0007669"/>
    <property type="project" value="TreeGrafter"/>
</dbReference>
<sequence length="402" mass="43223">MGEEGDGGAEDEDSAEYDLIVNCNEMVIECDNEIEAIAKTIRDAYAKRFPELDSLILNPLDYARVVLKLGNEIEMTEVDLTGILPSATIMVVTVTASTTTGTPLPEAVLGTVNESCEQVLTLSDNKQKMLAFVESRMSTVAPNLSNLVGTQVAAKLLGAAGGLNKLASLPSTVLQILGTKKRALGGMSTVAQVQHCGFIQYCDIVQNTPPNLRPKVIRLVAGKCSLAARCDTYQDKEGGSIGQRFKDEIEVKATKLQEPPPPKVTKALPVPPESSGKRRGGRRVRKMKERYGMSQMRQLSNRVRFGQEEDTTSDGLLGVGMLGKGQQTGKVRVSAKEQKLLSEKNKKRSSAGSSGASNGLASSLAFTPVQGIELVNPNANNDSKEGTETYFTKTAAFFKNSF</sequence>
<feature type="region of interest" description="Disordered" evidence="9">
    <location>
        <begin position="257"/>
        <end position="361"/>
    </location>
</feature>
<keyword evidence="3" id="KW-0507">mRNA processing</keyword>
<comment type="subcellular location">
    <subcellularLocation>
        <location evidence="1">Nucleus</location>
    </subcellularLocation>
</comment>
<proteinExistence type="inferred from homology"/>
<dbReference type="Pfam" id="PF09785">
    <property type="entry name" value="Prp31_C"/>
    <property type="match status" value="1"/>
</dbReference>
<feature type="compositionally biased region" description="Basic and acidic residues" evidence="9">
    <location>
        <begin position="334"/>
        <end position="344"/>
    </location>
</feature>
<dbReference type="PANTHER" id="PTHR13904:SF0">
    <property type="entry name" value="U4_U6 SMALL NUCLEAR RIBONUCLEOPROTEIN PRP31"/>
    <property type="match status" value="1"/>
</dbReference>
<feature type="compositionally biased region" description="Low complexity" evidence="9">
    <location>
        <begin position="350"/>
        <end position="361"/>
    </location>
</feature>
<dbReference type="SMART" id="SM00931">
    <property type="entry name" value="NOSIC"/>
    <property type="match status" value="1"/>
</dbReference>
<dbReference type="GO" id="GO:0000244">
    <property type="term" value="P:spliceosomal tri-snRNP complex assembly"/>
    <property type="evidence" value="ECO:0007669"/>
    <property type="project" value="InterPro"/>
</dbReference>
<dbReference type="PANTHER" id="PTHR13904">
    <property type="entry name" value="PRE-MRNA SPLICING FACTOR PRP31"/>
    <property type="match status" value="1"/>
</dbReference>
<dbReference type="PROSITE" id="PS51358">
    <property type="entry name" value="NOP"/>
    <property type="match status" value="1"/>
</dbReference>
<dbReference type="AlphaFoldDB" id="A0A6T9LQ97"/>
<evidence type="ECO:0000313" key="11">
    <source>
        <dbReference type="EMBL" id="CAE0139170.1"/>
    </source>
</evidence>
<keyword evidence="4" id="KW-0747">Spliceosome</keyword>
<dbReference type="FunFam" id="1.10.287.4070:FF:000003">
    <property type="entry name" value="U4/U6 small nuclear ribonucleoprotein PRP31"/>
    <property type="match status" value="1"/>
</dbReference>
<organism evidence="11">
    <name type="scientific">Haptolina ericina</name>
    <dbReference type="NCBI Taxonomy" id="156174"/>
    <lineage>
        <taxon>Eukaryota</taxon>
        <taxon>Haptista</taxon>
        <taxon>Haptophyta</taxon>
        <taxon>Prymnesiophyceae</taxon>
        <taxon>Prymnesiales</taxon>
        <taxon>Prymnesiaceae</taxon>
        <taxon>Haptolina</taxon>
    </lineage>
</organism>
<dbReference type="InterPro" id="IPR027105">
    <property type="entry name" value="Prp31"/>
</dbReference>
<dbReference type="GO" id="GO:0046540">
    <property type="term" value="C:U4/U6 x U5 tri-snRNP complex"/>
    <property type="evidence" value="ECO:0007669"/>
    <property type="project" value="InterPro"/>
</dbReference>
<gene>
    <name evidence="11" type="ORF">HERI1096_LOCUS32620</name>
    <name evidence="12" type="ORF">HERI1096_LOCUS32625</name>
</gene>
<feature type="domain" description="Nop" evidence="10">
    <location>
        <begin position="140"/>
        <end position="258"/>
    </location>
</feature>
<accession>A0A6T9LQ97</accession>
<evidence type="ECO:0000256" key="8">
    <source>
        <dbReference type="ARBA" id="ARBA00023274"/>
    </source>
</evidence>
<name>A0A6T9LQ97_9EUKA</name>
<dbReference type="Pfam" id="PF01798">
    <property type="entry name" value="Nop"/>
    <property type="match status" value="1"/>
</dbReference>
<keyword evidence="8" id="KW-0687">Ribonucleoprotein</keyword>
<evidence type="ECO:0000256" key="9">
    <source>
        <dbReference type="SAM" id="MobiDB-lite"/>
    </source>
</evidence>
<dbReference type="SUPFAM" id="SSF89124">
    <property type="entry name" value="Nop domain"/>
    <property type="match status" value="1"/>
</dbReference>
<evidence type="ECO:0000259" key="10">
    <source>
        <dbReference type="PROSITE" id="PS51358"/>
    </source>
</evidence>
<dbReference type="EMBL" id="HBHX01059059">
    <property type="protein sequence ID" value="CAE0139181.1"/>
    <property type="molecule type" value="Transcribed_RNA"/>
</dbReference>
<dbReference type="GO" id="GO:0003723">
    <property type="term" value="F:RNA binding"/>
    <property type="evidence" value="ECO:0007669"/>
    <property type="project" value="UniProtKB-KW"/>
</dbReference>
<dbReference type="InterPro" id="IPR019175">
    <property type="entry name" value="Prp31_C"/>
</dbReference>
<keyword evidence="6" id="KW-0508">mRNA splicing</keyword>
<evidence type="ECO:0000256" key="1">
    <source>
        <dbReference type="ARBA" id="ARBA00004123"/>
    </source>
</evidence>
<dbReference type="InterPro" id="IPR042239">
    <property type="entry name" value="Nop_C"/>
</dbReference>
<keyword evidence="5" id="KW-0694">RNA-binding</keyword>
<dbReference type="InterPro" id="IPR012976">
    <property type="entry name" value="NOSIC"/>
</dbReference>
<evidence type="ECO:0000256" key="7">
    <source>
        <dbReference type="ARBA" id="ARBA00023242"/>
    </source>
</evidence>
<evidence type="ECO:0000256" key="4">
    <source>
        <dbReference type="ARBA" id="ARBA00022728"/>
    </source>
</evidence>
<evidence type="ECO:0000256" key="3">
    <source>
        <dbReference type="ARBA" id="ARBA00022664"/>
    </source>
</evidence>
<protein>
    <recommendedName>
        <fullName evidence="10">Nop domain-containing protein</fullName>
    </recommendedName>
</protein>
<evidence type="ECO:0000256" key="6">
    <source>
        <dbReference type="ARBA" id="ARBA00023187"/>
    </source>
</evidence>
<dbReference type="EMBL" id="HBHX01059048">
    <property type="protein sequence ID" value="CAE0139170.1"/>
    <property type="molecule type" value="Transcribed_RNA"/>
</dbReference>
<dbReference type="Gene3D" id="1.10.287.4070">
    <property type="match status" value="1"/>
</dbReference>
<evidence type="ECO:0000256" key="2">
    <source>
        <dbReference type="ARBA" id="ARBA00005572"/>
    </source>
</evidence>